<evidence type="ECO:0000313" key="1">
    <source>
        <dbReference type="EMBL" id="KKN77606.1"/>
    </source>
</evidence>
<dbReference type="EMBL" id="LAZR01000276">
    <property type="protein sequence ID" value="KKN77606.1"/>
    <property type="molecule type" value="Genomic_DNA"/>
</dbReference>
<reference evidence="1" key="1">
    <citation type="journal article" date="2015" name="Nature">
        <title>Complex archaea that bridge the gap between prokaryotes and eukaryotes.</title>
        <authorList>
            <person name="Spang A."/>
            <person name="Saw J.H."/>
            <person name="Jorgensen S.L."/>
            <person name="Zaremba-Niedzwiedzka K."/>
            <person name="Martijn J."/>
            <person name="Lind A.E."/>
            <person name="van Eijk R."/>
            <person name="Schleper C."/>
            <person name="Guy L."/>
            <person name="Ettema T.J."/>
        </authorList>
    </citation>
    <scope>NUCLEOTIDE SEQUENCE</scope>
</reference>
<organism evidence="1">
    <name type="scientific">marine sediment metagenome</name>
    <dbReference type="NCBI Taxonomy" id="412755"/>
    <lineage>
        <taxon>unclassified sequences</taxon>
        <taxon>metagenomes</taxon>
        <taxon>ecological metagenomes</taxon>
    </lineage>
</organism>
<dbReference type="AlphaFoldDB" id="A0A0F9VVX6"/>
<sequence length="70" mass="8189">MLIQAHHQPKSYAKSDRTNFVAQIDTEEMPSLKEWMAEINQRHPLPDGMQWLICMEDSEHFIKQALPEAP</sequence>
<comment type="caution">
    <text evidence="1">The sequence shown here is derived from an EMBL/GenBank/DDBJ whole genome shotgun (WGS) entry which is preliminary data.</text>
</comment>
<proteinExistence type="predicted"/>
<gene>
    <name evidence="1" type="ORF">LCGC14_0358810</name>
</gene>
<protein>
    <submittedName>
        <fullName evidence="1">Uncharacterized protein</fullName>
    </submittedName>
</protein>
<accession>A0A0F9VVX6</accession>
<name>A0A0F9VVX6_9ZZZZ</name>